<dbReference type="CDD" id="cd01038">
    <property type="entry name" value="Endonuclease_DUF559"/>
    <property type="match status" value="1"/>
</dbReference>
<sequence length="443" mass="49606">MRNKVIPYNPKLKEYARQLRNNSTLAEVLLWKNIKNEALGVQFHRQVPMLDYIVDFYCHELMLAIEIDGDSHDHRYFEDLNRQNKLENLGVRFIRFTDGDVKNNMLSVSMSLEEKVKSLKTPLKSPQGDNPFDLRQTLIEVHNRIKPFIHKTPVLTSQLLNEKAGCNLFFKCENFQKMGAFKMRGAANAILSLSEEERQRGVVTHSSGNFAQAVSLAAQKLGVKAYIVMPENAPQVKKNAVKTYEGEIIECESTPQAREATANRIKEEKGATFLHPSNQDEVIYGNSTAAIELLEEQPNLDVILTPVGGGGLIAGTALAAHYFSEKCKVIGAEPKAVDDAYRSLISGKIETNTTFATIADGLRTHLGDRNFPIIQKHVEKIICVEENEIIKAMQLIWERMKIIVEPSSAVAFAAVLKNRKEFATKNVGIILSGGNVDVRNLPF</sequence>
<dbReference type="InterPro" id="IPR036052">
    <property type="entry name" value="TrpB-like_PALP_sf"/>
</dbReference>
<dbReference type="GO" id="GO:0030378">
    <property type="term" value="F:serine racemase activity"/>
    <property type="evidence" value="ECO:0007669"/>
    <property type="project" value="TreeGrafter"/>
</dbReference>
<evidence type="ECO:0000313" key="8">
    <source>
        <dbReference type="Proteomes" id="UP000256919"/>
    </source>
</evidence>
<evidence type="ECO:0000256" key="3">
    <source>
        <dbReference type="ARBA" id="ARBA00022898"/>
    </source>
</evidence>
<dbReference type="Gene3D" id="3.40.960.10">
    <property type="entry name" value="VSR Endonuclease"/>
    <property type="match status" value="1"/>
</dbReference>
<comment type="similarity">
    <text evidence="2">Belongs to the serine/threonine dehydratase family.</text>
</comment>
<gene>
    <name evidence="7" type="ORF">DFQ09_109140</name>
</gene>
<accession>A0A3D9LNT1</accession>
<evidence type="ECO:0000256" key="2">
    <source>
        <dbReference type="ARBA" id="ARBA00010869"/>
    </source>
</evidence>
<dbReference type="InterPro" id="IPR007569">
    <property type="entry name" value="DUF559"/>
</dbReference>
<reference evidence="7 8" key="1">
    <citation type="submission" date="2018-07" db="EMBL/GenBank/DDBJ databases">
        <title>Genomic Encyclopedia of Type Strains, Phase III (KMG-III): the genomes of soil and plant-associated and newly described type strains.</title>
        <authorList>
            <person name="Whitman W."/>
        </authorList>
    </citation>
    <scope>NUCLEOTIDE SEQUENCE [LARGE SCALE GENOMIC DNA]</scope>
    <source>
        <strain evidence="7 8">CECT 7948</strain>
    </source>
</reference>
<evidence type="ECO:0000256" key="1">
    <source>
        <dbReference type="ARBA" id="ARBA00001933"/>
    </source>
</evidence>
<dbReference type="EMBL" id="QREI01000009">
    <property type="protein sequence ID" value="REE08077.1"/>
    <property type="molecule type" value="Genomic_DNA"/>
</dbReference>
<dbReference type="AlphaFoldDB" id="A0A3D9LNT1"/>
<dbReference type="FunFam" id="3.40.50.1100:FF:000007">
    <property type="entry name" value="L-threonine dehydratase catabolic TdcB"/>
    <property type="match status" value="1"/>
</dbReference>
<dbReference type="InterPro" id="IPR047216">
    <property type="entry name" value="Endonuclease_DUF559_bact"/>
</dbReference>
<feature type="domain" description="DUF559" evidence="6">
    <location>
        <begin position="11"/>
        <end position="111"/>
    </location>
</feature>
<keyword evidence="8" id="KW-1185">Reference proteome</keyword>
<dbReference type="Pfam" id="PF04480">
    <property type="entry name" value="DUF559"/>
    <property type="match status" value="1"/>
</dbReference>
<dbReference type="GO" id="GO:0018114">
    <property type="term" value="F:threonine racemase activity"/>
    <property type="evidence" value="ECO:0007669"/>
    <property type="project" value="TreeGrafter"/>
</dbReference>
<dbReference type="SUPFAM" id="SSF53686">
    <property type="entry name" value="Tryptophan synthase beta subunit-like PLP-dependent enzymes"/>
    <property type="match status" value="1"/>
</dbReference>
<evidence type="ECO:0000259" key="6">
    <source>
        <dbReference type="Pfam" id="PF04480"/>
    </source>
</evidence>
<dbReference type="Gene3D" id="3.40.50.1100">
    <property type="match status" value="2"/>
</dbReference>
<dbReference type="Pfam" id="PF00291">
    <property type="entry name" value="PALP"/>
    <property type="match status" value="1"/>
</dbReference>
<dbReference type="GO" id="GO:0003941">
    <property type="term" value="F:L-serine ammonia-lyase activity"/>
    <property type="evidence" value="ECO:0007669"/>
    <property type="project" value="TreeGrafter"/>
</dbReference>
<feature type="domain" description="Tryptophan synthase beta chain-like PALP" evidence="5">
    <location>
        <begin position="146"/>
        <end position="433"/>
    </location>
</feature>
<dbReference type="Proteomes" id="UP000256919">
    <property type="component" value="Unassembled WGS sequence"/>
</dbReference>
<comment type="caution">
    <text evidence="7">The sequence shown here is derived from an EMBL/GenBank/DDBJ whole genome shotgun (WGS) entry which is preliminary data.</text>
</comment>
<dbReference type="SUPFAM" id="SSF52980">
    <property type="entry name" value="Restriction endonuclease-like"/>
    <property type="match status" value="1"/>
</dbReference>
<evidence type="ECO:0000256" key="4">
    <source>
        <dbReference type="ARBA" id="ARBA00023239"/>
    </source>
</evidence>
<name>A0A3D9LNT1_9FLAO</name>
<dbReference type="GO" id="GO:0030170">
    <property type="term" value="F:pyridoxal phosphate binding"/>
    <property type="evidence" value="ECO:0007669"/>
    <property type="project" value="TreeGrafter"/>
</dbReference>
<protein>
    <submittedName>
        <fullName evidence="7">Threonine dehydratase</fullName>
    </submittedName>
</protein>
<dbReference type="GO" id="GO:0008721">
    <property type="term" value="F:D-serine ammonia-lyase activity"/>
    <property type="evidence" value="ECO:0007669"/>
    <property type="project" value="TreeGrafter"/>
</dbReference>
<comment type="cofactor">
    <cofactor evidence="1">
        <name>pyridoxal 5'-phosphate</name>
        <dbReference type="ChEBI" id="CHEBI:597326"/>
    </cofactor>
</comment>
<dbReference type="InterPro" id="IPR001926">
    <property type="entry name" value="TrpB-like_PALP"/>
</dbReference>
<dbReference type="GO" id="GO:0000287">
    <property type="term" value="F:magnesium ion binding"/>
    <property type="evidence" value="ECO:0007669"/>
    <property type="project" value="TreeGrafter"/>
</dbReference>
<evidence type="ECO:0000259" key="5">
    <source>
        <dbReference type="Pfam" id="PF00291"/>
    </source>
</evidence>
<dbReference type="FunFam" id="3.40.50.1100:FF:000005">
    <property type="entry name" value="Threonine dehydratase catabolic"/>
    <property type="match status" value="1"/>
</dbReference>
<dbReference type="GO" id="GO:0005524">
    <property type="term" value="F:ATP binding"/>
    <property type="evidence" value="ECO:0007669"/>
    <property type="project" value="TreeGrafter"/>
</dbReference>
<proteinExistence type="inferred from homology"/>
<keyword evidence="3" id="KW-0663">Pyridoxal phosphate</keyword>
<dbReference type="InterPro" id="IPR011335">
    <property type="entry name" value="Restrct_endonuc-II-like"/>
</dbReference>
<dbReference type="CDD" id="cd01562">
    <property type="entry name" value="Thr-dehyd"/>
    <property type="match status" value="1"/>
</dbReference>
<dbReference type="PANTHER" id="PTHR43050:SF1">
    <property type="entry name" value="SERINE RACEMASE"/>
    <property type="match status" value="1"/>
</dbReference>
<dbReference type="GO" id="GO:0070179">
    <property type="term" value="P:D-serine biosynthetic process"/>
    <property type="evidence" value="ECO:0007669"/>
    <property type="project" value="TreeGrafter"/>
</dbReference>
<keyword evidence="4" id="KW-0456">Lyase</keyword>
<organism evidence="7 8">
    <name type="scientific">Winogradskyella pacifica</name>
    <dbReference type="NCBI Taxonomy" id="664642"/>
    <lineage>
        <taxon>Bacteria</taxon>
        <taxon>Pseudomonadati</taxon>
        <taxon>Bacteroidota</taxon>
        <taxon>Flavobacteriia</taxon>
        <taxon>Flavobacteriales</taxon>
        <taxon>Flavobacteriaceae</taxon>
        <taxon>Winogradskyella</taxon>
    </lineage>
</organism>
<evidence type="ECO:0000313" key="7">
    <source>
        <dbReference type="EMBL" id="REE08077.1"/>
    </source>
</evidence>
<dbReference type="PANTHER" id="PTHR43050">
    <property type="entry name" value="SERINE / THREONINE RACEMASE FAMILY MEMBER"/>
    <property type="match status" value="1"/>
</dbReference>